<dbReference type="InterPro" id="IPR037482">
    <property type="entry name" value="ST1585_MBL-fold"/>
</dbReference>
<reference evidence="2 3" key="1">
    <citation type="submission" date="2019-08" db="EMBL/GenBank/DDBJ databases">
        <title>Pelomicrobium methylotrophicum gen. nov., sp. nov. a moderately thermophilic, facultatively anaerobic, lithoautotrophic and methylotrophic bacterium isolated from a terrestrial mud volcano.</title>
        <authorList>
            <person name="Slobodkina G.B."/>
            <person name="Merkel A.Y."/>
            <person name="Slobodkin A.I."/>
        </authorList>
    </citation>
    <scope>NUCLEOTIDE SEQUENCE [LARGE SCALE GENOMIC DNA]</scope>
    <source>
        <strain evidence="2 3">SM250</strain>
    </source>
</reference>
<dbReference type="PANTHER" id="PTHR42951:SF22">
    <property type="entry name" value="METALLO BETA-LACTAMASE SUPERFAMILY LIPOPROTEIN"/>
    <property type="match status" value="1"/>
</dbReference>
<dbReference type="AlphaFoldDB" id="A0A5C7EMU4"/>
<protein>
    <submittedName>
        <fullName evidence="2">MBL fold metallo-hydrolase</fullName>
    </submittedName>
</protein>
<evidence type="ECO:0000313" key="2">
    <source>
        <dbReference type="EMBL" id="TXF13823.1"/>
    </source>
</evidence>
<dbReference type="Gene3D" id="3.60.15.10">
    <property type="entry name" value="Ribonuclease Z/Hydroxyacylglutathione hydrolase-like"/>
    <property type="match status" value="1"/>
</dbReference>
<keyword evidence="2" id="KW-0378">Hydrolase</keyword>
<dbReference type="Proteomes" id="UP000321201">
    <property type="component" value="Unassembled WGS sequence"/>
</dbReference>
<dbReference type="GO" id="GO:0016787">
    <property type="term" value="F:hydrolase activity"/>
    <property type="evidence" value="ECO:0007669"/>
    <property type="project" value="UniProtKB-KW"/>
</dbReference>
<evidence type="ECO:0000313" key="3">
    <source>
        <dbReference type="Proteomes" id="UP000321201"/>
    </source>
</evidence>
<sequence>MTLPAILQYDHGIAAVDSGYYRPNLDAIHVITERGRAAIVDTGTSHSVSRLLAALDTLGIRRDHVDFILLTHIHLDHAGGAGQLARELPCARIVVHPRGVRHLLDPGKLVASTRAVYGDEEFRKHYGEVLPVPAERLIEAPDGLRVELAGRALVCLETPGHARHHYCIYDERSRSVFTGDAFGISYREFDGDGTQFIFPTSTPAQFDPDAAHASIDRLARLDPKHAYLTHYSRVSHVPRHAVTLHRLLEAYRRLADRARGAGPARHRVLVQGMRELLLKEARASGSPLTDSAAAELLAMDIELNAQGIEVWMDTQAAKP</sequence>
<proteinExistence type="predicted"/>
<dbReference type="InParanoid" id="A0A5C7EMU4"/>
<gene>
    <name evidence="2" type="ORF">FR698_00860</name>
</gene>
<organism evidence="2 3">
    <name type="scientific">Pelomicrobium methylotrophicum</name>
    <dbReference type="NCBI Taxonomy" id="2602750"/>
    <lineage>
        <taxon>Bacteria</taxon>
        <taxon>Pseudomonadati</taxon>
        <taxon>Pseudomonadota</taxon>
        <taxon>Hydrogenophilia</taxon>
        <taxon>Hydrogenophilia incertae sedis</taxon>
        <taxon>Pelomicrobium</taxon>
    </lineage>
</organism>
<dbReference type="SMART" id="SM00849">
    <property type="entry name" value="Lactamase_B"/>
    <property type="match status" value="1"/>
</dbReference>
<dbReference type="EMBL" id="VPFL01000001">
    <property type="protein sequence ID" value="TXF13823.1"/>
    <property type="molecule type" value="Genomic_DNA"/>
</dbReference>
<accession>A0A5C7EMU4</accession>
<dbReference type="CDD" id="cd07726">
    <property type="entry name" value="ST1585-like_MBL-fold"/>
    <property type="match status" value="1"/>
</dbReference>
<comment type="caution">
    <text evidence="2">The sequence shown here is derived from an EMBL/GenBank/DDBJ whole genome shotgun (WGS) entry which is preliminary data.</text>
</comment>
<feature type="domain" description="Metallo-beta-lactamase" evidence="1">
    <location>
        <begin position="24"/>
        <end position="230"/>
    </location>
</feature>
<dbReference type="PANTHER" id="PTHR42951">
    <property type="entry name" value="METALLO-BETA-LACTAMASE DOMAIN-CONTAINING"/>
    <property type="match status" value="1"/>
</dbReference>
<dbReference type="OrthoDB" id="5289787at2"/>
<dbReference type="InterPro" id="IPR050855">
    <property type="entry name" value="NDM-1-like"/>
</dbReference>
<evidence type="ECO:0000259" key="1">
    <source>
        <dbReference type="SMART" id="SM00849"/>
    </source>
</evidence>
<dbReference type="InterPro" id="IPR036866">
    <property type="entry name" value="RibonucZ/Hydroxyglut_hydro"/>
</dbReference>
<dbReference type="InterPro" id="IPR001279">
    <property type="entry name" value="Metallo-B-lactamas"/>
</dbReference>
<dbReference type="SUPFAM" id="SSF56281">
    <property type="entry name" value="Metallo-hydrolase/oxidoreductase"/>
    <property type="match status" value="1"/>
</dbReference>
<name>A0A5C7EMU4_9PROT</name>
<dbReference type="Pfam" id="PF00753">
    <property type="entry name" value="Lactamase_B"/>
    <property type="match status" value="1"/>
</dbReference>
<keyword evidence="3" id="KW-1185">Reference proteome</keyword>